<dbReference type="PANTHER" id="PTHR46797:SF1">
    <property type="entry name" value="METHYLPHOSPHONATE SYNTHASE"/>
    <property type="match status" value="1"/>
</dbReference>
<dbReference type="Pfam" id="PF01381">
    <property type="entry name" value="HTH_3"/>
    <property type="match status" value="1"/>
</dbReference>
<dbReference type="InterPro" id="IPR001387">
    <property type="entry name" value="Cro/C1-type_HTH"/>
</dbReference>
<feature type="domain" description="HTH cro/C1-type" evidence="2">
    <location>
        <begin position="14"/>
        <end position="67"/>
    </location>
</feature>
<dbReference type="EMBL" id="CP071090">
    <property type="protein sequence ID" value="QSQ23077.1"/>
    <property type="molecule type" value="Genomic_DNA"/>
</dbReference>
<dbReference type="PROSITE" id="PS50943">
    <property type="entry name" value="HTH_CROC1"/>
    <property type="match status" value="1"/>
</dbReference>
<dbReference type="PANTHER" id="PTHR46797">
    <property type="entry name" value="HTH-TYPE TRANSCRIPTIONAL REGULATOR"/>
    <property type="match status" value="1"/>
</dbReference>
<proteinExistence type="predicted"/>
<dbReference type="InterPro" id="IPR010982">
    <property type="entry name" value="Lambda_DNA-bd_dom_sf"/>
</dbReference>
<name>A0ABX7P022_9BACT</name>
<keyword evidence="4" id="KW-1185">Reference proteome</keyword>
<dbReference type="SMART" id="SM00530">
    <property type="entry name" value="HTH_XRE"/>
    <property type="match status" value="1"/>
</dbReference>
<dbReference type="CDD" id="cd00093">
    <property type="entry name" value="HTH_XRE"/>
    <property type="match status" value="1"/>
</dbReference>
<evidence type="ECO:0000259" key="2">
    <source>
        <dbReference type="PROSITE" id="PS50943"/>
    </source>
</evidence>
<accession>A0ABX7P022</accession>
<dbReference type="Gene3D" id="1.10.260.40">
    <property type="entry name" value="lambda repressor-like DNA-binding domains"/>
    <property type="match status" value="1"/>
</dbReference>
<organism evidence="3 4">
    <name type="scientific">Pyxidicoccus parkwayensis</name>
    <dbReference type="NCBI Taxonomy" id="2813578"/>
    <lineage>
        <taxon>Bacteria</taxon>
        <taxon>Pseudomonadati</taxon>
        <taxon>Myxococcota</taxon>
        <taxon>Myxococcia</taxon>
        <taxon>Myxococcales</taxon>
        <taxon>Cystobacterineae</taxon>
        <taxon>Myxococcaceae</taxon>
        <taxon>Pyxidicoccus</taxon>
    </lineage>
</organism>
<reference evidence="3 4" key="1">
    <citation type="submission" date="2021-02" db="EMBL/GenBank/DDBJ databases">
        <title>De Novo genome assembly of isolated myxobacteria.</title>
        <authorList>
            <person name="Stevens D.C."/>
        </authorList>
    </citation>
    <scope>NUCLEOTIDE SEQUENCE [LARGE SCALE GENOMIC DNA]</scope>
    <source>
        <strain evidence="4">SCPEA02</strain>
    </source>
</reference>
<keyword evidence="1" id="KW-0238">DNA-binding</keyword>
<evidence type="ECO:0000256" key="1">
    <source>
        <dbReference type="ARBA" id="ARBA00023125"/>
    </source>
</evidence>
<evidence type="ECO:0000313" key="3">
    <source>
        <dbReference type="EMBL" id="QSQ23077.1"/>
    </source>
</evidence>
<dbReference type="RefSeq" id="WP_206724652.1">
    <property type="nucleotide sequence ID" value="NZ_CP071090.1"/>
</dbReference>
<evidence type="ECO:0000313" key="4">
    <source>
        <dbReference type="Proteomes" id="UP000662747"/>
    </source>
</evidence>
<dbReference type="SUPFAM" id="SSF47413">
    <property type="entry name" value="lambda repressor-like DNA-binding domains"/>
    <property type="match status" value="1"/>
</dbReference>
<protein>
    <submittedName>
        <fullName evidence="3">Helix-turn-helix transcriptional regulator</fullName>
    </submittedName>
</protein>
<dbReference type="InterPro" id="IPR050807">
    <property type="entry name" value="TransReg_Diox_bact_type"/>
</dbReference>
<gene>
    <name evidence="3" type="ORF">JY651_49690</name>
</gene>
<sequence length="115" mass="12886">MDEQLGMTVGKATREARARLGLTQVEVAAMVDMHPMVYSRVERGKMVPSTGMLRKLSMALRTPTDELLGLARPDKEARRGAQKEPPLLRRLMTLARELDDEKLEALVVMARALSR</sequence>
<dbReference type="Proteomes" id="UP000662747">
    <property type="component" value="Chromosome"/>
</dbReference>